<feature type="transmembrane region" description="Helical" evidence="6">
    <location>
        <begin position="269"/>
        <end position="294"/>
    </location>
</feature>
<feature type="transmembrane region" description="Helical" evidence="6">
    <location>
        <begin position="343"/>
        <end position="368"/>
    </location>
</feature>
<dbReference type="GO" id="GO:0015648">
    <property type="term" value="F:lipid-linked peptidoglycan transporter activity"/>
    <property type="evidence" value="ECO:0007669"/>
    <property type="project" value="TreeGrafter"/>
</dbReference>
<feature type="transmembrane region" description="Helical" evidence="6">
    <location>
        <begin position="314"/>
        <end position="331"/>
    </location>
</feature>
<dbReference type="GO" id="GO:0008360">
    <property type="term" value="P:regulation of cell shape"/>
    <property type="evidence" value="ECO:0007669"/>
    <property type="project" value="UniProtKB-KW"/>
</dbReference>
<keyword evidence="5 6" id="KW-0472">Membrane</keyword>
<dbReference type="GO" id="GO:0051301">
    <property type="term" value="P:cell division"/>
    <property type="evidence" value="ECO:0007669"/>
    <property type="project" value="InterPro"/>
</dbReference>
<dbReference type="EMBL" id="CP096649">
    <property type="protein sequence ID" value="UQK59506.1"/>
    <property type="molecule type" value="Genomic_DNA"/>
</dbReference>
<keyword evidence="3" id="KW-0133">Cell shape</keyword>
<feature type="transmembrane region" description="Helical" evidence="6">
    <location>
        <begin position="380"/>
        <end position="398"/>
    </location>
</feature>
<feature type="transmembrane region" description="Helical" evidence="6">
    <location>
        <begin position="37"/>
        <end position="58"/>
    </location>
</feature>
<evidence type="ECO:0000313" key="8">
    <source>
        <dbReference type="Proteomes" id="UP000831151"/>
    </source>
</evidence>
<dbReference type="KEGG" id="fms:M1R53_02270"/>
<feature type="transmembrane region" description="Helical" evidence="6">
    <location>
        <begin position="94"/>
        <end position="113"/>
    </location>
</feature>
<comment type="subcellular location">
    <subcellularLocation>
        <location evidence="1">Membrane</location>
        <topology evidence="1">Multi-pass membrane protein</topology>
    </subcellularLocation>
</comment>
<keyword evidence="8" id="KW-1185">Reference proteome</keyword>
<protein>
    <submittedName>
        <fullName evidence="7">FtsW/RodA/SpoVE family cell cycle protein</fullName>
    </submittedName>
</protein>
<organism evidence="7 8">
    <name type="scientific">Fenollaria massiliensis</name>
    <dbReference type="NCBI Taxonomy" id="938288"/>
    <lineage>
        <taxon>Bacteria</taxon>
        <taxon>Bacillati</taxon>
        <taxon>Bacillota</taxon>
        <taxon>Clostridia</taxon>
        <taxon>Eubacteriales</taxon>
        <taxon>Fenollaria</taxon>
    </lineage>
</organism>
<evidence type="ECO:0000256" key="1">
    <source>
        <dbReference type="ARBA" id="ARBA00004141"/>
    </source>
</evidence>
<dbReference type="InterPro" id="IPR001182">
    <property type="entry name" value="FtsW/RodA"/>
</dbReference>
<proteinExistence type="predicted"/>
<feature type="transmembrane region" description="Helical" evidence="6">
    <location>
        <begin position="159"/>
        <end position="177"/>
    </location>
</feature>
<dbReference type="Pfam" id="PF01098">
    <property type="entry name" value="FTSW_RODA_SPOVE"/>
    <property type="match status" value="1"/>
</dbReference>
<dbReference type="RefSeq" id="WP_249242929.1">
    <property type="nucleotide sequence ID" value="NZ_CP096649.1"/>
</dbReference>
<dbReference type="GO" id="GO:0005886">
    <property type="term" value="C:plasma membrane"/>
    <property type="evidence" value="ECO:0007669"/>
    <property type="project" value="TreeGrafter"/>
</dbReference>
<dbReference type="AlphaFoldDB" id="A0A9E7DKH1"/>
<feature type="transmembrane region" description="Helical" evidence="6">
    <location>
        <begin position="189"/>
        <end position="217"/>
    </location>
</feature>
<feature type="transmembrane region" description="Helical" evidence="6">
    <location>
        <begin position="120"/>
        <end position="139"/>
    </location>
</feature>
<reference evidence="7" key="1">
    <citation type="submission" date="2022-04" db="EMBL/GenBank/DDBJ databases">
        <title>Complete genome sequences of Ezakiella coagulans and Fenollaria massiliensis.</title>
        <authorList>
            <person name="France M.T."/>
            <person name="Clifford J."/>
            <person name="Narina S."/>
            <person name="Rutt L."/>
            <person name="Ravel J."/>
        </authorList>
    </citation>
    <scope>NUCLEOTIDE SEQUENCE</scope>
    <source>
        <strain evidence="7">C0061C2</strain>
    </source>
</reference>
<evidence type="ECO:0000313" key="7">
    <source>
        <dbReference type="EMBL" id="UQK59506.1"/>
    </source>
</evidence>
<dbReference type="PANTHER" id="PTHR30474">
    <property type="entry name" value="CELL CYCLE PROTEIN"/>
    <property type="match status" value="1"/>
</dbReference>
<feature type="transmembrane region" description="Helical" evidence="6">
    <location>
        <begin position="65"/>
        <end position="82"/>
    </location>
</feature>
<feature type="transmembrane region" description="Helical" evidence="6">
    <location>
        <begin position="229"/>
        <end position="249"/>
    </location>
</feature>
<accession>A0A9E7DKH1</accession>
<evidence type="ECO:0000256" key="4">
    <source>
        <dbReference type="ARBA" id="ARBA00022989"/>
    </source>
</evidence>
<dbReference type="Proteomes" id="UP000831151">
    <property type="component" value="Chromosome"/>
</dbReference>
<dbReference type="GO" id="GO:0032153">
    <property type="term" value="C:cell division site"/>
    <property type="evidence" value="ECO:0007669"/>
    <property type="project" value="TreeGrafter"/>
</dbReference>
<keyword evidence="2 6" id="KW-0812">Transmembrane</keyword>
<dbReference type="PANTHER" id="PTHR30474:SF3">
    <property type="entry name" value="PEPTIDOGLYCAN GLYCOSYLTRANSFERASE RODA"/>
    <property type="match status" value="1"/>
</dbReference>
<evidence type="ECO:0000256" key="6">
    <source>
        <dbReference type="SAM" id="Phobius"/>
    </source>
</evidence>
<evidence type="ECO:0000256" key="2">
    <source>
        <dbReference type="ARBA" id="ARBA00022692"/>
    </source>
</evidence>
<keyword evidence="4 6" id="KW-1133">Transmembrane helix</keyword>
<feature type="transmembrane region" description="Helical" evidence="6">
    <location>
        <begin position="12"/>
        <end position="31"/>
    </location>
</feature>
<evidence type="ECO:0000256" key="3">
    <source>
        <dbReference type="ARBA" id="ARBA00022960"/>
    </source>
</evidence>
<evidence type="ECO:0000256" key="5">
    <source>
        <dbReference type="ARBA" id="ARBA00023136"/>
    </source>
</evidence>
<gene>
    <name evidence="7" type="ORF">M1R53_02270</name>
</gene>
<name>A0A9E7DKH1_9FIRM</name>
<sequence>MRKKVKISSSLLLVFMFVILELSLFFFYKDMKPTQNFIYYTAGVLVLIYLLNILLIKISPKADRYLNLIVSMLFSIGTFEILRLDETSGFRQIIWISIGIIVFYLAIFILTAMKNKFNKMFFIVLSLIYILFIITLVLGKTKYGARNWIRLGPIRFQPGEFIKILYIFLQAIYYKNYKRYASIKFGPEIFTLISYSFIMFFFLQKDLGSAVIIYGMMMFSEFVFEKKKYLKYVNLLLAVVMSVASYYLFSHVRVRVLSFINPWDYMDGIGLQITQSLFAISSGGFVGTGIGLGLPNTIPVATSDFIFSAICEEMGTLVGIAVIMLFIMLISRMFKISLKSNDTFYKVLSFNCAVLFSIQSLLILGGVLKLIPLTGVTLPFVAYGGTSILASFIVLAMVQLSSIEGEVDG</sequence>